<dbReference type="Gene3D" id="3.40.50.12780">
    <property type="entry name" value="N-terminal domain of ligase-like"/>
    <property type="match status" value="1"/>
</dbReference>
<dbReference type="AlphaFoldDB" id="A0A3P3VTD5"/>
<gene>
    <name evidence="3" type="ORF">D0544_02575</name>
</gene>
<reference evidence="3 4" key="1">
    <citation type="submission" date="2018-08" db="EMBL/GenBank/DDBJ databases">
        <authorList>
            <person name="Khan S.A."/>
        </authorList>
    </citation>
    <scope>NUCLEOTIDE SEQUENCE [LARGE SCALE GENOMIC DNA]</scope>
    <source>
        <strain evidence="3 4">GTF-13</strain>
    </source>
</reference>
<keyword evidence="1" id="KW-0436">Ligase</keyword>
<evidence type="ECO:0000259" key="2">
    <source>
        <dbReference type="Pfam" id="PF00501"/>
    </source>
</evidence>
<evidence type="ECO:0000313" key="3">
    <source>
        <dbReference type="EMBL" id="RRJ84023.1"/>
    </source>
</evidence>
<dbReference type="InterPro" id="IPR045851">
    <property type="entry name" value="AMP-bd_C_sf"/>
</dbReference>
<dbReference type="InterPro" id="IPR020845">
    <property type="entry name" value="AMP-binding_CS"/>
</dbReference>
<keyword evidence="4" id="KW-1185">Reference proteome</keyword>
<dbReference type="RefSeq" id="WP_125014449.1">
    <property type="nucleotide sequence ID" value="NZ_QWEZ01000001.1"/>
</dbReference>
<dbReference type="SUPFAM" id="SSF56801">
    <property type="entry name" value="Acetyl-CoA synthetase-like"/>
    <property type="match status" value="1"/>
</dbReference>
<dbReference type="Gene3D" id="3.30.300.30">
    <property type="match status" value="1"/>
</dbReference>
<comment type="caution">
    <text evidence="3">The sequence shown here is derived from an EMBL/GenBank/DDBJ whole genome shotgun (WGS) entry which is preliminary data.</text>
</comment>
<evidence type="ECO:0000313" key="4">
    <source>
        <dbReference type="Proteomes" id="UP000280792"/>
    </source>
</evidence>
<dbReference type="Proteomes" id="UP000280792">
    <property type="component" value="Unassembled WGS sequence"/>
</dbReference>
<dbReference type="InterPro" id="IPR000873">
    <property type="entry name" value="AMP-dep_synth/lig_dom"/>
</dbReference>
<organism evidence="3 4">
    <name type="scientific">Aestuariirhabdus litorea</name>
    <dbReference type="NCBI Taxonomy" id="2528527"/>
    <lineage>
        <taxon>Bacteria</taxon>
        <taxon>Pseudomonadati</taxon>
        <taxon>Pseudomonadota</taxon>
        <taxon>Gammaproteobacteria</taxon>
        <taxon>Oceanospirillales</taxon>
        <taxon>Aestuariirhabdaceae</taxon>
        <taxon>Aestuariirhabdus</taxon>
    </lineage>
</organism>
<dbReference type="InterPro" id="IPR042099">
    <property type="entry name" value="ANL_N_sf"/>
</dbReference>
<reference evidence="3 4" key="2">
    <citation type="submission" date="2018-12" db="EMBL/GenBank/DDBJ databases">
        <title>Simiduia agarivorans gen. nov., sp. nov., a marine, agarolytic bacterium isolated from shallow coastal water from Keelung, Taiwan.</title>
        <authorList>
            <person name="Shieh W.Y."/>
        </authorList>
    </citation>
    <scope>NUCLEOTIDE SEQUENCE [LARGE SCALE GENOMIC DNA]</scope>
    <source>
        <strain evidence="3 4">GTF-13</strain>
    </source>
</reference>
<name>A0A3P3VTD5_9GAMM</name>
<sequence>MQSLFQQIEQHAFDTPWRTALEGSQESLSYAELQQAIELLAEQLRGTGCRHLGLMLENGPRWLVWQLAAWKAGMVVVPIPLFFTRQQIRYQLDRCGIELLVGGEAAGVQALDPDFEAGCLIAETGGEETWVRRVAPVALPQGTLLVTFTSGTTGEPKGVCLGAEQLTALCDALWSVVGDQGIERHLSLLPLPVLLENIAGCLMALRAGACCVIPDACESGLRGSAMPDLASLAACLQRRQPDSLILVPELLRALLWSVTLGGYQPSLKFVAVGGGVIGRPVLEMAEQLGLPVYQGYGLSECGSVVALNRPGCNRPATVGKPLAHCRVSLAADGEILIEGNTMLGYVGEVSPACGPVKTGDLGRFDEAGALIINGRKKNLFINSYGRNFSPEWVEAELCASPLVAQVCLVGDGRPFNLALVTPMNGVSQAGLDQWLRTLNRSLPDYARVRECILTREPFSAANGLLTPNGRLRRAQIEASYGDEIEACFCSEVAL</sequence>
<accession>A0A3P3VTD5</accession>
<dbReference type="Pfam" id="PF23562">
    <property type="entry name" value="AMP-binding_C_3"/>
    <property type="match status" value="1"/>
</dbReference>
<proteinExistence type="predicted"/>
<protein>
    <submittedName>
        <fullName evidence="3">Long-chain acyl-CoA synthetase</fullName>
    </submittedName>
</protein>
<dbReference type="PROSITE" id="PS00455">
    <property type="entry name" value="AMP_BINDING"/>
    <property type="match status" value="1"/>
</dbReference>
<evidence type="ECO:0000256" key="1">
    <source>
        <dbReference type="ARBA" id="ARBA00022598"/>
    </source>
</evidence>
<dbReference type="EMBL" id="QWEZ01000001">
    <property type="protein sequence ID" value="RRJ84023.1"/>
    <property type="molecule type" value="Genomic_DNA"/>
</dbReference>
<dbReference type="InterPro" id="IPR050237">
    <property type="entry name" value="ATP-dep_AMP-bd_enzyme"/>
</dbReference>
<dbReference type="Pfam" id="PF00501">
    <property type="entry name" value="AMP-binding"/>
    <property type="match status" value="1"/>
</dbReference>
<dbReference type="PANTHER" id="PTHR43767:SF8">
    <property type="entry name" value="LONG-CHAIN-FATTY-ACID--COA LIGASE"/>
    <property type="match status" value="1"/>
</dbReference>
<feature type="domain" description="AMP-dependent synthetase/ligase" evidence="2">
    <location>
        <begin position="9"/>
        <end position="341"/>
    </location>
</feature>
<dbReference type="GO" id="GO:0016874">
    <property type="term" value="F:ligase activity"/>
    <property type="evidence" value="ECO:0007669"/>
    <property type="project" value="UniProtKB-KW"/>
</dbReference>
<dbReference type="PANTHER" id="PTHR43767">
    <property type="entry name" value="LONG-CHAIN-FATTY-ACID--COA LIGASE"/>
    <property type="match status" value="1"/>
</dbReference>